<feature type="compositionally biased region" description="Basic and acidic residues" evidence="1">
    <location>
        <begin position="14"/>
        <end position="37"/>
    </location>
</feature>
<evidence type="ECO:0000313" key="4">
    <source>
        <dbReference type="Proteomes" id="UP001153069"/>
    </source>
</evidence>
<sequence length="258" mass="27586">MEKSKASTESTDDTLSRRRDPMFEAEKETVEPRKDKNGSGSSTDGSPRQDQLHDLDAEKGQKGVPDNNNKQSGTLISSVAASEGAMDSIVGSIEPLPTRLPRLPSEPGAYAERHERINTPRFGGNQLSEPPRLDVVDEANVSPAGTDVEKGLVEATPVDSPIMAAEPAEPVDHDRQQGNATQQGPNKWNMIGCISAAIITVLLLFVLIIFPAKNSSVETPTPSSNTTILDGEDDSVVTIVLPSGLQLNLPLELTNNTL</sequence>
<keyword evidence="2" id="KW-0472">Membrane</keyword>
<feature type="region of interest" description="Disordered" evidence="1">
    <location>
        <begin position="1"/>
        <end position="79"/>
    </location>
</feature>
<keyword evidence="2" id="KW-0812">Transmembrane</keyword>
<feature type="transmembrane region" description="Helical" evidence="2">
    <location>
        <begin position="188"/>
        <end position="210"/>
    </location>
</feature>
<dbReference type="Proteomes" id="UP001153069">
    <property type="component" value="Unassembled WGS sequence"/>
</dbReference>
<protein>
    <submittedName>
        <fullName evidence="3">Uncharacterized protein</fullName>
    </submittedName>
</protein>
<name>A0A9N8EZX2_9STRA</name>
<gene>
    <name evidence="3" type="ORF">SEMRO_2282_G321830.1</name>
</gene>
<dbReference type="AlphaFoldDB" id="A0A9N8EZX2"/>
<feature type="compositionally biased region" description="Basic and acidic residues" evidence="1">
    <location>
        <begin position="50"/>
        <end position="61"/>
    </location>
</feature>
<evidence type="ECO:0000313" key="3">
    <source>
        <dbReference type="EMBL" id="CAB9528646.1"/>
    </source>
</evidence>
<feature type="compositionally biased region" description="Polar residues" evidence="1">
    <location>
        <begin position="38"/>
        <end position="49"/>
    </location>
</feature>
<accession>A0A9N8EZX2</accession>
<organism evidence="3 4">
    <name type="scientific">Seminavis robusta</name>
    <dbReference type="NCBI Taxonomy" id="568900"/>
    <lineage>
        <taxon>Eukaryota</taxon>
        <taxon>Sar</taxon>
        <taxon>Stramenopiles</taxon>
        <taxon>Ochrophyta</taxon>
        <taxon>Bacillariophyta</taxon>
        <taxon>Bacillariophyceae</taxon>
        <taxon>Bacillariophycidae</taxon>
        <taxon>Naviculales</taxon>
        <taxon>Naviculaceae</taxon>
        <taxon>Seminavis</taxon>
    </lineage>
</organism>
<keyword evidence="2" id="KW-1133">Transmembrane helix</keyword>
<proteinExistence type="predicted"/>
<evidence type="ECO:0000256" key="2">
    <source>
        <dbReference type="SAM" id="Phobius"/>
    </source>
</evidence>
<dbReference type="EMBL" id="CAICTM010002280">
    <property type="protein sequence ID" value="CAB9528646.1"/>
    <property type="molecule type" value="Genomic_DNA"/>
</dbReference>
<comment type="caution">
    <text evidence="3">The sequence shown here is derived from an EMBL/GenBank/DDBJ whole genome shotgun (WGS) entry which is preliminary data.</text>
</comment>
<keyword evidence="4" id="KW-1185">Reference proteome</keyword>
<feature type="compositionally biased region" description="Polar residues" evidence="1">
    <location>
        <begin position="66"/>
        <end position="79"/>
    </location>
</feature>
<evidence type="ECO:0000256" key="1">
    <source>
        <dbReference type="SAM" id="MobiDB-lite"/>
    </source>
</evidence>
<reference evidence="3" key="1">
    <citation type="submission" date="2020-06" db="EMBL/GenBank/DDBJ databases">
        <authorList>
            <consortium name="Plant Systems Biology data submission"/>
        </authorList>
    </citation>
    <scope>NUCLEOTIDE SEQUENCE</scope>
    <source>
        <strain evidence="3">D6</strain>
    </source>
</reference>